<dbReference type="InterPro" id="IPR000835">
    <property type="entry name" value="HTH_MarR-typ"/>
</dbReference>
<dbReference type="Pfam" id="PF12802">
    <property type="entry name" value="MarR_2"/>
    <property type="match status" value="1"/>
</dbReference>
<dbReference type="PANTHER" id="PTHR33164">
    <property type="entry name" value="TRANSCRIPTIONAL REGULATOR, MARR FAMILY"/>
    <property type="match status" value="1"/>
</dbReference>
<evidence type="ECO:0000313" key="3">
    <source>
        <dbReference type="Proteomes" id="UP000479241"/>
    </source>
</evidence>
<evidence type="ECO:0000259" key="1">
    <source>
        <dbReference type="PROSITE" id="PS50995"/>
    </source>
</evidence>
<accession>A0A6L9W335</accession>
<feature type="domain" description="HTH marR-type" evidence="1">
    <location>
        <begin position="13"/>
        <end position="149"/>
    </location>
</feature>
<organism evidence="2 3">
    <name type="scientific">Blastococcus saxobsidens</name>
    <dbReference type="NCBI Taxonomy" id="138336"/>
    <lineage>
        <taxon>Bacteria</taxon>
        <taxon>Bacillati</taxon>
        <taxon>Actinomycetota</taxon>
        <taxon>Actinomycetes</taxon>
        <taxon>Geodermatophilales</taxon>
        <taxon>Geodermatophilaceae</taxon>
        <taxon>Blastococcus</taxon>
    </lineage>
</organism>
<dbReference type="InterPro" id="IPR036390">
    <property type="entry name" value="WH_DNA-bd_sf"/>
</dbReference>
<dbReference type="GO" id="GO:0006950">
    <property type="term" value="P:response to stress"/>
    <property type="evidence" value="ECO:0007669"/>
    <property type="project" value="TreeGrafter"/>
</dbReference>
<protein>
    <submittedName>
        <fullName evidence="2">MarR family transcriptional regulator</fullName>
    </submittedName>
</protein>
<evidence type="ECO:0000313" key="2">
    <source>
        <dbReference type="EMBL" id="NEK86487.1"/>
    </source>
</evidence>
<proteinExistence type="predicted"/>
<dbReference type="Gene3D" id="1.10.10.10">
    <property type="entry name" value="Winged helix-like DNA-binding domain superfamily/Winged helix DNA-binding domain"/>
    <property type="match status" value="1"/>
</dbReference>
<gene>
    <name evidence="2" type="ORF">GCU60_12095</name>
</gene>
<sequence length="166" mass="17873">MADSTGRGGPPAEFTPYFALLEASALVQHGVEAQLRESGDLSFVQFQILAMLSEDAGGTQTMTAIADRLVHSRSGLTYQVQQLEKRGLLTRGPSAEDERSTVVALTGSGTALIQRVLPGHMAVVREILLDALDAGDGAELTRLLEKVRQHMRARPPRSATRARPRG</sequence>
<dbReference type="RefSeq" id="WP_163205516.1">
    <property type="nucleotide sequence ID" value="NZ_JAAGWG010000016.1"/>
</dbReference>
<dbReference type="InterPro" id="IPR036388">
    <property type="entry name" value="WH-like_DNA-bd_sf"/>
</dbReference>
<dbReference type="GO" id="GO:0003700">
    <property type="term" value="F:DNA-binding transcription factor activity"/>
    <property type="evidence" value="ECO:0007669"/>
    <property type="project" value="InterPro"/>
</dbReference>
<dbReference type="SUPFAM" id="SSF46785">
    <property type="entry name" value="Winged helix' DNA-binding domain"/>
    <property type="match status" value="1"/>
</dbReference>
<dbReference type="PROSITE" id="PS50995">
    <property type="entry name" value="HTH_MARR_2"/>
    <property type="match status" value="1"/>
</dbReference>
<dbReference type="PANTHER" id="PTHR33164:SF43">
    <property type="entry name" value="HTH-TYPE TRANSCRIPTIONAL REPRESSOR YETL"/>
    <property type="match status" value="1"/>
</dbReference>
<name>A0A6L9W335_9ACTN</name>
<dbReference type="SMART" id="SM00347">
    <property type="entry name" value="HTH_MARR"/>
    <property type="match status" value="1"/>
</dbReference>
<comment type="caution">
    <text evidence="2">The sequence shown here is derived from an EMBL/GenBank/DDBJ whole genome shotgun (WGS) entry which is preliminary data.</text>
</comment>
<reference evidence="2 3" key="1">
    <citation type="submission" date="2019-12" db="EMBL/GenBank/DDBJ databases">
        <title>the WGS of Blastococcus saxobsidens 67B17.</title>
        <authorList>
            <person name="Jiang Z."/>
        </authorList>
    </citation>
    <scope>NUCLEOTIDE SEQUENCE [LARGE SCALE GENOMIC DNA]</scope>
    <source>
        <strain evidence="2 3">67B17</strain>
    </source>
</reference>
<dbReference type="Proteomes" id="UP000479241">
    <property type="component" value="Unassembled WGS sequence"/>
</dbReference>
<dbReference type="InterPro" id="IPR039422">
    <property type="entry name" value="MarR/SlyA-like"/>
</dbReference>
<dbReference type="AlphaFoldDB" id="A0A6L9W335"/>
<dbReference type="EMBL" id="JAAGWG010000016">
    <property type="protein sequence ID" value="NEK86487.1"/>
    <property type="molecule type" value="Genomic_DNA"/>
</dbReference>